<dbReference type="AlphaFoldDB" id="A0A0M3QZU5"/>
<dbReference type="Proteomes" id="UP000494163">
    <property type="component" value="Chromosome X"/>
</dbReference>
<keyword evidence="2" id="KW-1185">Reference proteome</keyword>
<dbReference type="EMBL" id="CP012528">
    <property type="protein sequence ID" value="ALC49989.1"/>
    <property type="molecule type" value="Genomic_DNA"/>
</dbReference>
<name>A0A0M3QZU5_DROBS</name>
<protein>
    <submittedName>
        <fullName evidence="1">CG6290</fullName>
    </submittedName>
</protein>
<gene>
    <name evidence="1" type="ORF">Dbus_chrXg1845</name>
</gene>
<accession>A0A0M3QZU5</accession>
<organism evidence="1 2">
    <name type="scientific">Drosophila busckii</name>
    <name type="common">Fruit fly</name>
    <dbReference type="NCBI Taxonomy" id="30019"/>
    <lineage>
        <taxon>Eukaryota</taxon>
        <taxon>Metazoa</taxon>
        <taxon>Ecdysozoa</taxon>
        <taxon>Arthropoda</taxon>
        <taxon>Hexapoda</taxon>
        <taxon>Insecta</taxon>
        <taxon>Pterygota</taxon>
        <taxon>Neoptera</taxon>
        <taxon>Endopterygota</taxon>
        <taxon>Diptera</taxon>
        <taxon>Brachycera</taxon>
        <taxon>Muscomorpha</taxon>
        <taxon>Ephydroidea</taxon>
        <taxon>Drosophilidae</taxon>
        <taxon>Drosophila</taxon>
    </lineage>
</organism>
<reference evidence="1 2" key="1">
    <citation type="submission" date="2015-08" db="EMBL/GenBank/DDBJ databases">
        <title>Ancestral chromatin configuration constrains chromatin evolution on differentiating sex chromosomes in Drosophila.</title>
        <authorList>
            <person name="Zhou Q."/>
            <person name="Bachtrog D."/>
        </authorList>
    </citation>
    <scope>NUCLEOTIDE SEQUENCE [LARGE SCALE GENOMIC DNA]</scope>
    <source>
        <tissue evidence="1">Whole larvae</tissue>
    </source>
</reference>
<proteinExistence type="predicted"/>
<dbReference type="OrthoDB" id="7856731at2759"/>
<evidence type="ECO:0000313" key="1">
    <source>
        <dbReference type="EMBL" id="ALC49989.1"/>
    </source>
</evidence>
<evidence type="ECO:0000313" key="2">
    <source>
        <dbReference type="Proteomes" id="UP000494163"/>
    </source>
</evidence>
<sequence length="96" mass="10421">MASSALNIGNQLLNQMQEGAAIKPQLSFETPLMAVRSKSAVGHGDAMREQTAQQPAQQLAGIGERFKGMWLAFVDNVMDVVQQMHQKMKGTAESGF</sequence>